<feature type="transmembrane region" description="Helical" evidence="1">
    <location>
        <begin position="60"/>
        <end position="77"/>
    </location>
</feature>
<feature type="transmembrane region" description="Helical" evidence="1">
    <location>
        <begin position="176"/>
        <end position="194"/>
    </location>
</feature>
<reference evidence="2" key="1">
    <citation type="submission" date="2023-05" db="EMBL/GenBank/DDBJ databases">
        <title>Anaerotaeda fermentans gen. nov., sp. nov., a novel anaerobic planctomycete of the new family within the order Sedimentisphaerales isolated from Taman Peninsula, Russia.</title>
        <authorList>
            <person name="Khomyakova M.A."/>
            <person name="Merkel A.Y."/>
            <person name="Slobodkin A.I."/>
        </authorList>
    </citation>
    <scope>NUCLEOTIDE SEQUENCE</scope>
    <source>
        <strain evidence="2">M17dextr</strain>
    </source>
</reference>
<dbReference type="EMBL" id="JASCXX010000019">
    <property type="protein sequence ID" value="MDI6450373.1"/>
    <property type="molecule type" value="Genomic_DNA"/>
</dbReference>
<evidence type="ECO:0000313" key="3">
    <source>
        <dbReference type="Proteomes" id="UP001431776"/>
    </source>
</evidence>
<dbReference type="GO" id="GO:0005886">
    <property type="term" value="C:plasma membrane"/>
    <property type="evidence" value="ECO:0007669"/>
    <property type="project" value="TreeGrafter"/>
</dbReference>
<dbReference type="Proteomes" id="UP001431776">
    <property type="component" value="Unassembled WGS sequence"/>
</dbReference>
<dbReference type="GO" id="GO:0015128">
    <property type="term" value="F:gluconate transmembrane transporter activity"/>
    <property type="evidence" value="ECO:0007669"/>
    <property type="project" value="InterPro"/>
</dbReference>
<feature type="transmembrane region" description="Helical" evidence="1">
    <location>
        <begin position="436"/>
        <end position="453"/>
    </location>
</feature>
<feature type="transmembrane region" description="Helical" evidence="1">
    <location>
        <begin position="27"/>
        <end position="48"/>
    </location>
</feature>
<evidence type="ECO:0000256" key="1">
    <source>
        <dbReference type="SAM" id="Phobius"/>
    </source>
</evidence>
<sequence>MWLIVLLVVAIAFIVLATSRLKLHPFLALLLAAFGYGILSRQMSLAGVVKSINDGFGETLGAIGIVILAGSVIGIFLEKSGGAARLAQRTVDVVGPRRVPLAMGVIGYIVSIPVFCDSGFILLAPLARSLSSKARVPLAAGAMALSLGLYATHTMVPPTPGPVAAAGMLEADLGRVILFGLIVSVPALLVSWLFSVKIAARVKLPSDEVGANDYSPVLSAATDSASDGPSVARSLAPILVPIVLILLRSVCRLPSYPLGEGWIVSVIDFTGQPVVALLIGVFLAFLLPARLTREMLSASGWVGEAVLGAATILIITGCGGAFGKVLRESNIATVVSQLLGDGAGSWGLWLPFVLAAAIKSAQGSSTVAMITTAGIAAPMLEPLGLATPTGRALAVVAIGAGSMVVSHVNDSYFWIVTQLCKMTVRQGYKLQTFGTLVQGLVAAGTVWIVGAIVL</sequence>
<dbReference type="AlphaFoldDB" id="A0AAW6U5C8"/>
<feature type="transmembrane region" description="Helical" evidence="1">
    <location>
        <begin position="136"/>
        <end position="156"/>
    </location>
</feature>
<dbReference type="PANTHER" id="PTHR30354:SF11">
    <property type="entry name" value="PERMEASE"/>
    <property type="match status" value="1"/>
</dbReference>
<feature type="transmembrane region" description="Helical" evidence="1">
    <location>
        <begin position="101"/>
        <end position="124"/>
    </location>
</feature>
<name>A0AAW6U5C8_9BACT</name>
<dbReference type="PIRSF" id="PIRSF002746">
    <property type="entry name" value="Gluconate_transporter"/>
    <property type="match status" value="1"/>
</dbReference>
<gene>
    <name evidence="2" type="ORF">QJ522_15030</name>
</gene>
<keyword evidence="3" id="KW-1185">Reference proteome</keyword>
<organism evidence="2 3">
    <name type="scientific">Anaerobaca lacustris</name>
    <dbReference type="NCBI Taxonomy" id="3044600"/>
    <lineage>
        <taxon>Bacteria</taxon>
        <taxon>Pseudomonadati</taxon>
        <taxon>Planctomycetota</taxon>
        <taxon>Phycisphaerae</taxon>
        <taxon>Sedimentisphaerales</taxon>
        <taxon>Anaerobacaceae</taxon>
        <taxon>Anaerobaca</taxon>
    </lineage>
</organism>
<comment type="caution">
    <text evidence="2">The sequence shown here is derived from an EMBL/GenBank/DDBJ whole genome shotgun (WGS) entry which is preliminary data.</text>
</comment>
<proteinExistence type="predicted"/>
<protein>
    <submittedName>
        <fullName evidence="2">GntP family permease</fullName>
    </submittedName>
</protein>
<dbReference type="InterPro" id="IPR003474">
    <property type="entry name" value="Glcn_transporter"/>
</dbReference>
<accession>A0AAW6U5C8</accession>
<keyword evidence="1" id="KW-1133">Transmembrane helix</keyword>
<evidence type="ECO:0000313" key="2">
    <source>
        <dbReference type="EMBL" id="MDI6450373.1"/>
    </source>
</evidence>
<feature type="transmembrane region" description="Helical" evidence="1">
    <location>
        <begin position="301"/>
        <end position="322"/>
    </location>
</feature>
<dbReference type="PANTHER" id="PTHR30354">
    <property type="entry name" value="GNT FAMILY GLUCONATE TRANSPORTER"/>
    <property type="match status" value="1"/>
</dbReference>
<keyword evidence="1" id="KW-0812">Transmembrane</keyword>
<keyword evidence="1" id="KW-0472">Membrane</keyword>
<dbReference type="Pfam" id="PF02447">
    <property type="entry name" value="GntP_permease"/>
    <property type="match status" value="1"/>
</dbReference>
<dbReference type="RefSeq" id="WP_349245783.1">
    <property type="nucleotide sequence ID" value="NZ_JASCXX010000019.1"/>
</dbReference>
<feature type="transmembrane region" description="Helical" evidence="1">
    <location>
        <begin position="262"/>
        <end position="289"/>
    </location>
</feature>